<keyword evidence="1" id="KW-0285">Flavoprotein</keyword>
<proteinExistence type="predicted"/>
<dbReference type="RefSeq" id="WP_304121650.1">
    <property type="nucleotide sequence ID" value="NZ_DYZA01000091.1"/>
</dbReference>
<dbReference type="InterPro" id="IPR036250">
    <property type="entry name" value="AcylCo_DH-like_C"/>
</dbReference>
<evidence type="ECO:0000256" key="4">
    <source>
        <dbReference type="PIRSR" id="PIRSR000331-2"/>
    </source>
</evidence>
<name>A0A921AVM9_9BACT</name>
<dbReference type="SUPFAM" id="SSF56645">
    <property type="entry name" value="Acyl-CoA dehydrogenase NM domain-like"/>
    <property type="match status" value="1"/>
</dbReference>
<feature type="domain" description="HpaB/PvcC/4-BUDH N-terminal" evidence="6">
    <location>
        <begin position="3"/>
        <end position="273"/>
    </location>
</feature>
<evidence type="ECO:0000256" key="2">
    <source>
        <dbReference type="ARBA" id="ARBA00022827"/>
    </source>
</evidence>
<dbReference type="Gene3D" id="1.10.3140.10">
    <property type="entry name" value="4-hydroxybutyryl-coa dehydratase, domain 1"/>
    <property type="match status" value="1"/>
</dbReference>
<dbReference type="PANTHER" id="PTHR36117">
    <property type="entry name" value="4-HYDROXYPHENYLACETATE 3-MONOOXYGENASE-RELATED"/>
    <property type="match status" value="1"/>
</dbReference>
<dbReference type="AlphaFoldDB" id="A0A921AVM9"/>
<reference evidence="7" key="2">
    <citation type="submission" date="2021-09" db="EMBL/GenBank/DDBJ databases">
        <authorList>
            <person name="Gilroy R."/>
        </authorList>
    </citation>
    <scope>NUCLEOTIDE SEQUENCE</scope>
    <source>
        <strain evidence="7">ChiGjej2B2-19336</strain>
    </source>
</reference>
<dbReference type="Proteomes" id="UP000698963">
    <property type="component" value="Unassembled WGS sequence"/>
</dbReference>
<sequence>MMTAQEYIDSLRNLRPRRVYAFGKKIESPVDDPLIRPSINCCAMTYRLAELPEYQDLMVVTSSLTGKKINRFCHLHQSTEDLVDKVKMQRLCGRLTGSCFQRCVGMDAMNAVFSTTFEIDEKYGTKYHQRFIRFIEQWQENDWTVDGAMTDPKGNRSLAPHAQQDPDMFMHVVERREDGIVVSGAKVHQTGALNSHQILVMPTQTMRQEDSDYAVAFSIPADDSSLLYIYGRQSCDTRKLEPYKTDAGNINYGGQEAIIIFDHSFIPWENVYMLGETDFSGMLVERFAGYHRQSYGGCKPGNGDVLIGASQAIAEYNGCARASHIKDKLIEMVHLNETLYSCGIACSSQGAPTRAGNYQIDMLLANVCKQNVTRFPYEIARLAQDIAGGLMVTMPSQEDFASEETGDWCRKLLAGDASYSVEDRQRMLRLIEAMTIGSVAVGYLTESLHGAGSPQAQRIMIGRQADLDFKKSLARRLCGIDEDTLVVK</sequence>
<dbReference type="Gene3D" id="2.40.110.10">
    <property type="entry name" value="Butyryl-CoA Dehydrogenase, subunit A, domain 2"/>
    <property type="match status" value="1"/>
</dbReference>
<dbReference type="SUPFAM" id="SSF47203">
    <property type="entry name" value="Acyl-CoA dehydrogenase C-terminal domain-like"/>
    <property type="match status" value="1"/>
</dbReference>
<dbReference type="InterPro" id="IPR004925">
    <property type="entry name" value="HpaB/PvcC/4-BUDH"/>
</dbReference>
<evidence type="ECO:0000256" key="1">
    <source>
        <dbReference type="ARBA" id="ARBA00022630"/>
    </source>
</evidence>
<dbReference type="Pfam" id="PF03241">
    <property type="entry name" value="HpaB"/>
    <property type="match status" value="1"/>
</dbReference>
<feature type="binding site" evidence="4">
    <location>
        <position position="190"/>
    </location>
    <ligand>
        <name>FAD</name>
        <dbReference type="ChEBI" id="CHEBI:57692"/>
    </ligand>
</feature>
<reference evidence="7" key="1">
    <citation type="journal article" date="2021" name="PeerJ">
        <title>Extensive microbial diversity within the chicken gut microbiome revealed by metagenomics and culture.</title>
        <authorList>
            <person name="Gilroy R."/>
            <person name="Ravi A."/>
            <person name="Getino M."/>
            <person name="Pursley I."/>
            <person name="Horton D.L."/>
            <person name="Alikhan N.F."/>
            <person name="Baker D."/>
            <person name="Gharbi K."/>
            <person name="Hall N."/>
            <person name="Watson M."/>
            <person name="Adriaenssens E.M."/>
            <person name="Foster-Nyarko E."/>
            <person name="Jarju S."/>
            <person name="Secka A."/>
            <person name="Antonio M."/>
            <person name="Oren A."/>
            <person name="Chaudhuri R.R."/>
            <person name="La Ragione R."/>
            <person name="Hildebrand F."/>
            <person name="Pallen M.J."/>
        </authorList>
    </citation>
    <scope>NUCLEOTIDE SEQUENCE</scope>
    <source>
        <strain evidence="7">ChiGjej2B2-19336</strain>
    </source>
</reference>
<dbReference type="GO" id="GO:0016627">
    <property type="term" value="F:oxidoreductase activity, acting on the CH-CH group of donors"/>
    <property type="evidence" value="ECO:0007669"/>
    <property type="project" value="InterPro"/>
</dbReference>
<comment type="caution">
    <text evidence="7">The sequence shown here is derived from an EMBL/GenBank/DDBJ whole genome shotgun (WGS) entry which is preliminary data.</text>
</comment>
<evidence type="ECO:0000313" key="7">
    <source>
        <dbReference type="EMBL" id="HJD96968.1"/>
    </source>
</evidence>
<accession>A0A921AVM9</accession>
<dbReference type="InterPro" id="IPR009100">
    <property type="entry name" value="AcylCoA_DH/oxidase_NM_dom_sf"/>
</dbReference>
<keyword evidence="2 4" id="KW-0274">FAD</keyword>
<evidence type="ECO:0000313" key="8">
    <source>
        <dbReference type="Proteomes" id="UP000698963"/>
    </source>
</evidence>
<dbReference type="Gene3D" id="1.20.140.10">
    <property type="entry name" value="Butyryl-CoA Dehydrogenase, subunit A, domain 3"/>
    <property type="match status" value="1"/>
</dbReference>
<dbReference type="InterPro" id="IPR024674">
    <property type="entry name" value="HpaB/PvcC/4-BUDH_N"/>
</dbReference>
<keyword evidence="3" id="KW-0560">Oxidoreductase</keyword>
<evidence type="ECO:0000256" key="3">
    <source>
        <dbReference type="ARBA" id="ARBA00023002"/>
    </source>
</evidence>
<dbReference type="Pfam" id="PF11794">
    <property type="entry name" value="HpaB_N"/>
    <property type="match status" value="1"/>
</dbReference>
<dbReference type="PIRSF" id="PIRSF000331">
    <property type="entry name" value="HpaA_HpaB"/>
    <property type="match status" value="1"/>
</dbReference>
<dbReference type="PANTHER" id="PTHR36117:SF3">
    <property type="entry name" value="4-HYDROXYPHENYLACETATE 3-MONOOXYGENASE-RELATED"/>
    <property type="match status" value="1"/>
</dbReference>
<protein>
    <submittedName>
        <fullName evidence="7">4-hydroxybutyryl-CoA dehydratase</fullName>
    </submittedName>
</protein>
<feature type="domain" description="HpaB/PvcC/4-BUDH C-terminal" evidence="5">
    <location>
        <begin position="281"/>
        <end position="478"/>
    </location>
</feature>
<evidence type="ECO:0000259" key="6">
    <source>
        <dbReference type="Pfam" id="PF11794"/>
    </source>
</evidence>
<organism evidence="7 8">
    <name type="scientific">Mailhella massiliensis</name>
    <dbReference type="NCBI Taxonomy" id="1903261"/>
    <lineage>
        <taxon>Bacteria</taxon>
        <taxon>Pseudomonadati</taxon>
        <taxon>Thermodesulfobacteriota</taxon>
        <taxon>Desulfovibrionia</taxon>
        <taxon>Desulfovibrionales</taxon>
        <taxon>Desulfovibrionaceae</taxon>
        <taxon>Mailhella</taxon>
    </lineage>
</organism>
<dbReference type="EMBL" id="DYZA01000091">
    <property type="protein sequence ID" value="HJD96968.1"/>
    <property type="molecule type" value="Genomic_DNA"/>
</dbReference>
<dbReference type="InterPro" id="IPR046373">
    <property type="entry name" value="Acyl-CoA_Oxase/DH_mid-dom_sf"/>
</dbReference>
<evidence type="ECO:0000259" key="5">
    <source>
        <dbReference type="Pfam" id="PF03241"/>
    </source>
</evidence>
<gene>
    <name evidence="7" type="ORF">K8W16_04920</name>
</gene>
<dbReference type="InterPro" id="IPR024719">
    <property type="entry name" value="HpaB/PvcC/4-BUDH_C"/>
</dbReference>